<dbReference type="HAMAP" id="MF_00370">
    <property type="entry name" value="Shik_kinase_arch"/>
    <property type="match status" value="1"/>
</dbReference>
<keyword evidence="8 14" id="KW-0808">Transferase</keyword>
<dbReference type="PRINTS" id="PR00958">
    <property type="entry name" value="HOMSERKINASE"/>
</dbReference>
<dbReference type="EC" id="2.7.1.71" evidence="4 14"/>
<dbReference type="PANTHER" id="PTHR20861:SF3">
    <property type="entry name" value="SHIKIMATE KINASE"/>
    <property type="match status" value="1"/>
</dbReference>
<evidence type="ECO:0000256" key="3">
    <source>
        <dbReference type="ARBA" id="ARBA00010202"/>
    </source>
</evidence>
<comment type="pathway">
    <text evidence="2 14">Metabolic intermediate biosynthesis; chorismate biosynthesis; chorismate from D-erythrose 4-phosphate and phosphoenolpyruvate: step 5/7.</text>
</comment>
<keyword evidence="7 14" id="KW-0028">Amino-acid biosynthesis</keyword>
<proteinExistence type="inferred from homology"/>
<dbReference type="Gene3D" id="3.30.70.890">
    <property type="entry name" value="GHMP kinase, C-terminal domain"/>
    <property type="match status" value="1"/>
</dbReference>
<dbReference type="InterPro" id="IPR014721">
    <property type="entry name" value="Ribsml_uS5_D2-typ_fold_subgr"/>
</dbReference>
<dbReference type="InterPro" id="IPR036554">
    <property type="entry name" value="GHMP_kinase_C_sf"/>
</dbReference>
<dbReference type="GO" id="GO:0009423">
    <property type="term" value="P:chorismate biosynthetic process"/>
    <property type="evidence" value="ECO:0007669"/>
    <property type="project" value="UniProtKB-UniRule"/>
</dbReference>
<dbReference type="InterPro" id="IPR010189">
    <property type="entry name" value="SK_arc"/>
</dbReference>
<keyword evidence="11 14" id="KW-0067">ATP-binding</keyword>
<comment type="similarity">
    <text evidence="3 14">Belongs to the GHMP kinase family. Archaeal shikimate kinase subfamily.</text>
</comment>
<evidence type="ECO:0000256" key="14">
    <source>
        <dbReference type="HAMAP-Rule" id="MF_00370"/>
    </source>
</evidence>
<dbReference type="GO" id="GO:0009073">
    <property type="term" value="P:aromatic amino acid family biosynthetic process"/>
    <property type="evidence" value="ECO:0007669"/>
    <property type="project" value="UniProtKB-KW"/>
</dbReference>
<feature type="domain" description="GHMP kinase N-terminal" evidence="15">
    <location>
        <begin position="55"/>
        <end position="144"/>
    </location>
</feature>
<dbReference type="GO" id="GO:0005737">
    <property type="term" value="C:cytoplasm"/>
    <property type="evidence" value="ECO:0007669"/>
    <property type="project" value="UniProtKB-SubCell"/>
</dbReference>
<keyword evidence="10 14" id="KW-0418">Kinase</keyword>
<dbReference type="InterPro" id="IPR020568">
    <property type="entry name" value="Ribosomal_Su5_D2-typ_SF"/>
</dbReference>
<dbReference type="GO" id="GO:0005524">
    <property type="term" value="F:ATP binding"/>
    <property type="evidence" value="ECO:0007669"/>
    <property type="project" value="UniProtKB-UniRule"/>
</dbReference>
<comment type="catalytic activity">
    <reaction evidence="13 14">
        <text>shikimate + ATP = 3-phosphoshikimate + ADP + H(+)</text>
        <dbReference type="Rhea" id="RHEA:13121"/>
        <dbReference type="ChEBI" id="CHEBI:15378"/>
        <dbReference type="ChEBI" id="CHEBI:30616"/>
        <dbReference type="ChEBI" id="CHEBI:36208"/>
        <dbReference type="ChEBI" id="CHEBI:145989"/>
        <dbReference type="ChEBI" id="CHEBI:456216"/>
        <dbReference type="EC" id="2.7.1.71"/>
    </reaction>
</comment>
<dbReference type="Gene3D" id="3.30.230.10">
    <property type="match status" value="1"/>
</dbReference>
<feature type="binding site" evidence="14">
    <location>
        <begin position="83"/>
        <end position="93"/>
    </location>
    <ligand>
        <name>ATP</name>
        <dbReference type="ChEBI" id="CHEBI:30616"/>
    </ligand>
</feature>
<evidence type="ECO:0000259" key="15">
    <source>
        <dbReference type="Pfam" id="PF00288"/>
    </source>
</evidence>
<evidence type="ECO:0000256" key="13">
    <source>
        <dbReference type="ARBA" id="ARBA00048567"/>
    </source>
</evidence>
<dbReference type="Pfam" id="PF00288">
    <property type="entry name" value="GHMP_kinases_N"/>
    <property type="match status" value="1"/>
</dbReference>
<name>A0A075FM26_9ARCH</name>
<dbReference type="InterPro" id="IPR013750">
    <property type="entry name" value="GHMP_kinase_C_dom"/>
</dbReference>
<gene>
    <name evidence="14 17" type="primary">aroK</name>
    <name evidence="17" type="synonym">aroL</name>
</gene>
<protein>
    <recommendedName>
        <fullName evidence="5 14">Shikimate kinase</fullName>
        <shortName evidence="14">SK</shortName>
        <ecNumber evidence="4 14">2.7.1.71</ecNumber>
    </recommendedName>
</protein>
<accession>A0A075FM26</accession>
<comment type="subcellular location">
    <subcellularLocation>
        <location evidence="1 14">Cytoplasm</location>
    </subcellularLocation>
</comment>
<sequence length="286" mass="30003">MKARSEVHGAVSIVNAIASGKGSALGISLKVIAEVEMKKGIETKIISQNTNDYSLVVSIINEIINRYSLPFSGAEITIHSEIPVGKGLKSSSAVGCAVALAACDSCGIEINDQAILDIVVQSSLDSGVSITGALDDSAACYFGGVVLTDNLSRKIIKHVEFNEDLNVILYVPDTESLTKNVNANSLKLYSNIVNHVFNMAINGSFLDAITLNGLIYSTALNYSFEPVRLAISHGALAAGLSGTGPSVAILCNDDSLDSIVSSIEKLEGSVIKTKVNNKKAKVTVSQ</sequence>
<dbReference type="SUPFAM" id="SSF55060">
    <property type="entry name" value="GHMP Kinase, C-terminal domain"/>
    <property type="match status" value="1"/>
</dbReference>
<evidence type="ECO:0000313" key="17">
    <source>
        <dbReference type="EMBL" id="AIE92575.1"/>
    </source>
</evidence>
<dbReference type="AlphaFoldDB" id="A0A075FM26"/>
<evidence type="ECO:0000256" key="8">
    <source>
        <dbReference type="ARBA" id="ARBA00022679"/>
    </source>
</evidence>
<dbReference type="PIRSF" id="PIRSF005758">
    <property type="entry name" value="Shikimt_kin_arch"/>
    <property type="match status" value="1"/>
</dbReference>
<keyword evidence="6 14" id="KW-0963">Cytoplasm</keyword>
<evidence type="ECO:0000256" key="12">
    <source>
        <dbReference type="ARBA" id="ARBA00023141"/>
    </source>
</evidence>
<dbReference type="Pfam" id="PF08544">
    <property type="entry name" value="GHMP_kinases_C"/>
    <property type="match status" value="1"/>
</dbReference>
<evidence type="ECO:0000256" key="6">
    <source>
        <dbReference type="ARBA" id="ARBA00022490"/>
    </source>
</evidence>
<dbReference type="UniPathway" id="UPA00053">
    <property type="reaction ID" value="UER00088"/>
</dbReference>
<evidence type="ECO:0000256" key="11">
    <source>
        <dbReference type="ARBA" id="ARBA00022840"/>
    </source>
</evidence>
<keyword evidence="12 14" id="KW-0057">Aromatic amino acid biosynthesis</keyword>
<evidence type="ECO:0000256" key="7">
    <source>
        <dbReference type="ARBA" id="ARBA00022605"/>
    </source>
</evidence>
<evidence type="ECO:0000256" key="9">
    <source>
        <dbReference type="ARBA" id="ARBA00022741"/>
    </source>
</evidence>
<evidence type="ECO:0000256" key="1">
    <source>
        <dbReference type="ARBA" id="ARBA00004496"/>
    </source>
</evidence>
<evidence type="ECO:0000259" key="16">
    <source>
        <dbReference type="Pfam" id="PF08544"/>
    </source>
</evidence>
<reference evidence="17" key="1">
    <citation type="journal article" date="2014" name="Genome Biol. Evol.">
        <title>Pangenome evidence for extensive interdomain horizontal transfer affecting lineage core and shell genes in uncultured planktonic thaumarchaeota and euryarchaeota.</title>
        <authorList>
            <person name="Deschamps P."/>
            <person name="Zivanovic Y."/>
            <person name="Moreira D."/>
            <person name="Rodriguez-Valera F."/>
            <person name="Lopez-Garcia P."/>
        </authorList>
    </citation>
    <scope>NUCLEOTIDE SEQUENCE</scope>
</reference>
<evidence type="ECO:0000256" key="2">
    <source>
        <dbReference type="ARBA" id="ARBA00004842"/>
    </source>
</evidence>
<evidence type="ECO:0000256" key="10">
    <source>
        <dbReference type="ARBA" id="ARBA00022777"/>
    </source>
</evidence>
<feature type="domain" description="GHMP kinase C-terminal" evidence="16">
    <location>
        <begin position="228"/>
        <end position="263"/>
    </location>
</feature>
<dbReference type="GO" id="GO:0004765">
    <property type="term" value="F:shikimate kinase activity"/>
    <property type="evidence" value="ECO:0007669"/>
    <property type="project" value="UniProtKB-UniRule"/>
</dbReference>
<dbReference type="PANTHER" id="PTHR20861">
    <property type="entry name" value="HOMOSERINE/4-DIPHOSPHOCYTIDYL-2-C-METHYL-D-ERYTHRITOL KINASE"/>
    <property type="match status" value="1"/>
</dbReference>
<evidence type="ECO:0000256" key="5">
    <source>
        <dbReference type="ARBA" id="ARBA00013853"/>
    </source>
</evidence>
<evidence type="ECO:0000256" key="4">
    <source>
        <dbReference type="ARBA" id="ARBA00012154"/>
    </source>
</evidence>
<dbReference type="GO" id="GO:0008652">
    <property type="term" value="P:amino acid biosynthetic process"/>
    <property type="evidence" value="ECO:0007669"/>
    <property type="project" value="UniProtKB-KW"/>
</dbReference>
<keyword evidence="9 14" id="KW-0547">Nucleotide-binding</keyword>
<organism evidence="17">
    <name type="scientific">uncultured marine thaumarchaeote AD1000_24_H07</name>
    <dbReference type="NCBI Taxonomy" id="1455902"/>
    <lineage>
        <taxon>Archaea</taxon>
        <taxon>Nitrososphaerota</taxon>
        <taxon>environmental samples</taxon>
    </lineage>
</organism>
<dbReference type="InterPro" id="IPR006204">
    <property type="entry name" value="GHMP_kinase_N_dom"/>
</dbReference>
<dbReference type="SUPFAM" id="SSF54211">
    <property type="entry name" value="Ribosomal protein S5 domain 2-like"/>
    <property type="match status" value="1"/>
</dbReference>
<dbReference type="EMBL" id="KF900370">
    <property type="protein sequence ID" value="AIE92575.1"/>
    <property type="molecule type" value="Genomic_DNA"/>
</dbReference>
<dbReference type="NCBIfam" id="TIGR01920">
    <property type="entry name" value="Shik_kin_archae"/>
    <property type="match status" value="1"/>
</dbReference>